<proteinExistence type="predicted"/>
<reference evidence="1 2" key="1">
    <citation type="submission" date="2013-12" db="EMBL/GenBank/DDBJ databases">
        <authorList>
            <consortium name="DOE Joint Genome Institute"/>
            <person name="Smidt H."/>
            <person name="Huntemann M."/>
            <person name="Han J."/>
            <person name="Chen A."/>
            <person name="Kyrpides N."/>
            <person name="Mavromatis K."/>
            <person name="Markowitz V."/>
            <person name="Palaniappan K."/>
            <person name="Ivanova N."/>
            <person name="Schaumberg A."/>
            <person name="Pati A."/>
            <person name="Liolios K."/>
            <person name="Nordberg H.P."/>
            <person name="Cantor M.N."/>
            <person name="Hua S.X."/>
            <person name="Woyke T."/>
        </authorList>
    </citation>
    <scope>NUCLEOTIDE SEQUENCE [LARGE SCALE GENOMIC DNA]</scope>
    <source>
        <strain evidence="2">DSM 15288</strain>
    </source>
</reference>
<name>W0EDI7_9FIRM</name>
<organism evidence="1 2">
    <name type="scientific">Desulfitobacterium metallireducens DSM 15288</name>
    <dbReference type="NCBI Taxonomy" id="871968"/>
    <lineage>
        <taxon>Bacteria</taxon>
        <taxon>Bacillati</taxon>
        <taxon>Bacillota</taxon>
        <taxon>Clostridia</taxon>
        <taxon>Eubacteriales</taxon>
        <taxon>Desulfitobacteriaceae</taxon>
        <taxon>Desulfitobacterium</taxon>
    </lineage>
</organism>
<dbReference type="RefSeq" id="WP_006718108.1">
    <property type="nucleotide sequence ID" value="NZ_CP007032.1"/>
</dbReference>
<gene>
    <name evidence="1" type="ORF">DESME_11665</name>
</gene>
<dbReference type="Proteomes" id="UP000010847">
    <property type="component" value="Chromosome"/>
</dbReference>
<dbReference type="KEGG" id="dmt:DESME_11665"/>
<dbReference type="eggNOG" id="ENOG5032Z53">
    <property type="taxonomic scope" value="Bacteria"/>
</dbReference>
<accession>W0EDI7</accession>
<dbReference type="STRING" id="871968.DESME_11665"/>
<keyword evidence="2" id="KW-1185">Reference proteome</keyword>
<dbReference type="OrthoDB" id="1427362at2"/>
<sequence>MPFKEETKKEIYEYCNNHLADEAWYQHEFDFIANEKLRDRLVAEFRAIRFAYKLYEGIEAQDENYLFEIRCQILSYATLYEAVIDYVLYTYYSDSIEFDEMTHHTIPVKIDIPKEKREKLEKELCHNGKQLSAFYYDRKEKEGTSIRFDSKCKTAEKLGLIHTFQNENSEQINLTEEIITIYSYRNGIHIIAEQRKGIQYELDLSKKAYRRMRPFIDQVKQQLTKDGKLAT</sequence>
<evidence type="ECO:0000313" key="1">
    <source>
        <dbReference type="EMBL" id="AHF07593.1"/>
    </source>
</evidence>
<protein>
    <submittedName>
        <fullName evidence="1">Uncharacterized protein</fullName>
    </submittedName>
</protein>
<dbReference type="AlphaFoldDB" id="W0EDI7"/>
<evidence type="ECO:0000313" key="2">
    <source>
        <dbReference type="Proteomes" id="UP000010847"/>
    </source>
</evidence>
<dbReference type="EMBL" id="CP007032">
    <property type="protein sequence ID" value="AHF07593.1"/>
    <property type="molecule type" value="Genomic_DNA"/>
</dbReference>
<dbReference type="HOGENOM" id="CLU_1098005_0_0_9"/>